<name>A0A9P6LT82_9FUNG</name>
<reference evidence="1" key="1">
    <citation type="journal article" date="2020" name="Fungal Divers.">
        <title>Resolving the Mortierellaceae phylogeny through synthesis of multi-gene phylogenetics and phylogenomics.</title>
        <authorList>
            <person name="Vandepol N."/>
            <person name="Liber J."/>
            <person name="Desiro A."/>
            <person name="Na H."/>
            <person name="Kennedy M."/>
            <person name="Barry K."/>
            <person name="Grigoriev I.V."/>
            <person name="Miller A.N."/>
            <person name="O'Donnell K."/>
            <person name="Stajich J.E."/>
            <person name="Bonito G."/>
        </authorList>
    </citation>
    <scope>NUCLEOTIDE SEQUENCE</scope>
    <source>
        <strain evidence="1">MES-2147</strain>
    </source>
</reference>
<sequence length="94" mass="10867">MVHVQEPYLSSRSYKVCMGQTMTLPDLPPFSIFNPVPFGRRILGYCRIARDYLRLLMVSKEFMTKGRMMDIGKHPIEWGNGRLITLREFLEAGG</sequence>
<accession>A0A9P6LT82</accession>
<proteinExistence type="predicted"/>
<dbReference type="OrthoDB" id="5977668at2759"/>
<dbReference type="Proteomes" id="UP000749646">
    <property type="component" value="Unassembled WGS sequence"/>
</dbReference>
<dbReference type="EMBL" id="JAAAHW010009615">
    <property type="protein sequence ID" value="KAF9938252.1"/>
    <property type="molecule type" value="Genomic_DNA"/>
</dbReference>
<feature type="non-terminal residue" evidence="1">
    <location>
        <position position="94"/>
    </location>
</feature>
<keyword evidence="2" id="KW-1185">Reference proteome</keyword>
<evidence type="ECO:0000313" key="2">
    <source>
        <dbReference type="Proteomes" id="UP000749646"/>
    </source>
</evidence>
<organism evidence="1 2">
    <name type="scientific">Modicella reniformis</name>
    <dbReference type="NCBI Taxonomy" id="1440133"/>
    <lineage>
        <taxon>Eukaryota</taxon>
        <taxon>Fungi</taxon>
        <taxon>Fungi incertae sedis</taxon>
        <taxon>Mucoromycota</taxon>
        <taxon>Mortierellomycotina</taxon>
        <taxon>Mortierellomycetes</taxon>
        <taxon>Mortierellales</taxon>
        <taxon>Mortierellaceae</taxon>
        <taxon>Modicella</taxon>
    </lineage>
</organism>
<protein>
    <submittedName>
        <fullName evidence="1">Uncharacterized protein</fullName>
    </submittedName>
</protein>
<comment type="caution">
    <text evidence="1">The sequence shown here is derived from an EMBL/GenBank/DDBJ whole genome shotgun (WGS) entry which is preliminary data.</text>
</comment>
<evidence type="ECO:0000313" key="1">
    <source>
        <dbReference type="EMBL" id="KAF9938252.1"/>
    </source>
</evidence>
<gene>
    <name evidence="1" type="ORF">BGZ65_000175</name>
</gene>
<dbReference type="AlphaFoldDB" id="A0A9P6LT82"/>